<evidence type="ECO:0000256" key="5">
    <source>
        <dbReference type="HAMAP-Rule" id="MF_00150"/>
    </source>
</evidence>
<evidence type="ECO:0000256" key="4">
    <source>
        <dbReference type="ARBA" id="ARBA00023002"/>
    </source>
</evidence>
<evidence type="ECO:0000256" key="1">
    <source>
        <dbReference type="ARBA" id="ARBA00022571"/>
    </source>
</evidence>
<sequence length="353" mass="39234">MSTSEYGVKRVAILGGTGFTGAEIYRLLSKHPLFKVEFVSSESKAGSPVDKHFMAARHGKKSNALKFSKIADLNSNYDIIFSCLPTGVLPQFINQLSLHADYIFNVSGDYRVTDLDLLQKHYPETLKHEFVGSSYYYIPEFSEIDHQVKVVNLPGCMAVATIYTIYPLLAHDLIENRIVSDAKTGSSGGGKTTTEHHAERTNNFRAHKVHGHRHKPEIEFAFKTYFQKEIDLQFSTYSLDLPRGIMVTSYSVLKEGVSEIDVKKAFYRTYSSTPFIHYFNSNTGHNSNPMIKTVAGTNYGEVGVYIDGKNCVSIASIDNLIKGAGGQAIQAANLYMGFPEETGLQSELEGAWP</sequence>
<dbReference type="GO" id="GO:0003942">
    <property type="term" value="F:N-acetyl-gamma-glutamyl-phosphate reductase activity"/>
    <property type="evidence" value="ECO:0007669"/>
    <property type="project" value="UniProtKB-UniRule"/>
</dbReference>
<dbReference type="PANTHER" id="PTHR32338:SF10">
    <property type="entry name" value="N-ACETYL-GAMMA-GLUTAMYL-PHOSPHATE REDUCTASE, CHLOROPLASTIC-RELATED"/>
    <property type="match status" value="1"/>
</dbReference>
<dbReference type="STRING" id="494026.PGLA_24010"/>
<feature type="domain" description="Semialdehyde dehydrogenase NAD-binding" evidence="6">
    <location>
        <begin position="10"/>
        <end position="149"/>
    </location>
</feature>
<dbReference type="CDD" id="cd17895">
    <property type="entry name" value="AGPR_1_N"/>
    <property type="match status" value="1"/>
</dbReference>
<keyword evidence="3 5" id="KW-0521">NADP</keyword>
<keyword evidence="4 5" id="KW-0560">Oxidoreductase</keyword>
<comment type="function">
    <text evidence="5">Catalyzes the NADPH-dependent reduction of N-acetyl-5-glutamyl phosphate to yield N-acetyl-L-glutamate 5-semialdehyde.</text>
</comment>
<accession>A0A168D8J1</accession>
<protein>
    <recommendedName>
        <fullName evidence="5">N-acetyl-gamma-glutamyl-phosphate reductase</fullName>
        <shortName evidence="5">AGPR</shortName>
        <ecNumber evidence="5">1.2.1.38</ecNumber>
    </recommendedName>
    <alternativeName>
        <fullName evidence="5">N-acetyl-glutamate semialdehyde dehydrogenase</fullName>
        <shortName evidence="5">NAGSA dehydrogenase</shortName>
    </alternativeName>
</protein>
<keyword evidence="2 5" id="KW-0028">Amino-acid biosynthesis</keyword>
<dbReference type="GO" id="GO:0005737">
    <property type="term" value="C:cytoplasm"/>
    <property type="evidence" value="ECO:0007669"/>
    <property type="project" value="UniProtKB-SubCell"/>
</dbReference>
<dbReference type="SMART" id="SM00859">
    <property type="entry name" value="Semialdhyde_dh"/>
    <property type="match status" value="1"/>
</dbReference>
<dbReference type="InterPro" id="IPR050085">
    <property type="entry name" value="AGPR"/>
</dbReference>
<dbReference type="Pfam" id="PF22698">
    <property type="entry name" value="Semialdhyde_dhC_1"/>
    <property type="match status" value="1"/>
</dbReference>
<feature type="active site" evidence="5">
    <location>
        <position position="156"/>
    </location>
</feature>
<dbReference type="NCBIfam" id="TIGR01850">
    <property type="entry name" value="argC"/>
    <property type="match status" value="1"/>
</dbReference>
<dbReference type="RefSeq" id="WP_068537714.1">
    <property type="nucleotide sequence ID" value="NZ_LVJH01000070.1"/>
</dbReference>
<dbReference type="InterPro" id="IPR036291">
    <property type="entry name" value="NAD(P)-bd_dom_sf"/>
</dbReference>
<dbReference type="GO" id="GO:0051287">
    <property type="term" value="F:NAD binding"/>
    <property type="evidence" value="ECO:0007669"/>
    <property type="project" value="InterPro"/>
</dbReference>
<dbReference type="EC" id="1.2.1.38" evidence="5"/>
<evidence type="ECO:0000256" key="3">
    <source>
        <dbReference type="ARBA" id="ARBA00022857"/>
    </source>
</evidence>
<comment type="caution">
    <text evidence="7">The sequence shown here is derived from an EMBL/GenBank/DDBJ whole genome shotgun (WGS) entry which is preliminary data.</text>
</comment>
<reference evidence="7 8" key="1">
    <citation type="submission" date="2016-03" db="EMBL/GenBank/DDBJ databases">
        <title>Draft genome sequence of Paenibacillus glacialis DSM 22343.</title>
        <authorList>
            <person name="Shin S.-K."/>
            <person name="Yi H."/>
        </authorList>
    </citation>
    <scope>NUCLEOTIDE SEQUENCE [LARGE SCALE GENOMIC DNA]</scope>
    <source>
        <strain evidence="7 8">DSM 22343</strain>
    </source>
</reference>
<dbReference type="Gene3D" id="3.30.360.10">
    <property type="entry name" value="Dihydrodipicolinate Reductase, domain 2"/>
    <property type="match status" value="1"/>
</dbReference>
<dbReference type="InterPro" id="IPR058924">
    <property type="entry name" value="AGPR_dimerisation_dom"/>
</dbReference>
<dbReference type="InterPro" id="IPR000534">
    <property type="entry name" value="Semialdehyde_DH_NAD-bd"/>
</dbReference>
<evidence type="ECO:0000313" key="7">
    <source>
        <dbReference type="EMBL" id="OAB33971.1"/>
    </source>
</evidence>
<dbReference type="InterPro" id="IPR000706">
    <property type="entry name" value="AGPR_type-1"/>
</dbReference>
<dbReference type="CDD" id="cd23939">
    <property type="entry name" value="AGPR_1_C_LysY"/>
    <property type="match status" value="1"/>
</dbReference>
<dbReference type="Proteomes" id="UP000076967">
    <property type="component" value="Unassembled WGS sequence"/>
</dbReference>
<dbReference type="Gene3D" id="3.40.50.720">
    <property type="entry name" value="NAD(P)-binding Rossmann-like Domain"/>
    <property type="match status" value="1"/>
</dbReference>
<dbReference type="OrthoDB" id="9801289at2"/>
<evidence type="ECO:0000256" key="2">
    <source>
        <dbReference type="ARBA" id="ARBA00022605"/>
    </source>
</evidence>
<evidence type="ECO:0000313" key="8">
    <source>
        <dbReference type="Proteomes" id="UP000076967"/>
    </source>
</evidence>
<dbReference type="PANTHER" id="PTHR32338">
    <property type="entry name" value="N-ACETYL-GAMMA-GLUTAMYL-PHOSPHATE REDUCTASE, CHLOROPLASTIC-RELATED-RELATED"/>
    <property type="match status" value="1"/>
</dbReference>
<dbReference type="HAMAP" id="MF_00150">
    <property type="entry name" value="ArgC_type1"/>
    <property type="match status" value="1"/>
</dbReference>
<dbReference type="AlphaFoldDB" id="A0A168D8J1"/>
<comment type="similarity">
    <text evidence="5">Belongs to the NAGSA dehydrogenase family. Type 1 subfamily.</text>
</comment>
<name>A0A168D8J1_9BACL</name>
<dbReference type="SUPFAM" id="SSF55347">
    <property type="entry name" value="Glyceraldehyde-3-phosphate dehydrogenase-like, C-terminal domain"/>
    <property type="match status" value="1"/>
</dbReference>
<dbReference type="SUPFAM" id="SSF51735">
    <property type="entry name" value="NAD(P)-binding Rossmann-fold domains"/>
    <property type="match status" value="1"/>
</dbReference>
<comment type="catalytic activity">
    <reaction evidence="5">
        <text>N-acetyl-L-glutamate 5-semialdehyde + phosphate + NADP(+) = N-acetyl-L-glutamyl 5-phosphate + NADPH + H(+)</text>
        <dbReference type="Rhea" id="RHEA:21588"/>
        <dbReference type="ChEBI" id="CHEBI:15378"/>
        <dbReference type="ChEBI" id="CHEBI:29123"/>
        <dbReference type="ChEBI" id="CHEBI:43474"/>
        <dbReference type="ChEBI" id="CHEBI:57783"/>
        <dbReference type="ChEBI" id="CHEBI:57936"/>
        <dbReference type="ChEBI" id="CHEBI:58349"/>
        <dbReference type="EC" id="1.2.1.38"/>
    </reaction>
</comment>
<organism evidence="7 8">
    <name type="scientific">Paenibacillus glacialis</name>
    <dbReference type="NCBI Taxonomy" id="494026"/>
    <lineage>
        <taxon>Bacteria</taxon>
        <taxon>Bacillati</taxon>
        <taxon>Bacillota</taxon>
        <taxon>Bacilli</taxon>
        <taxon>Bacillales</taxon>
        <taxon>Paenibacillaceae</taxon>
        <taxon>Paenibacillus</taxon>
    </lineage>
</organism>
<keyword evidence="1 5" id="KW-0055">Arginine biosynthesis</keyword>
<proteinExistence type="inferred from homology"/>
<gene>
    <name evidence="5" type="primary">argC</name>
    <name evidence="7" type="ORF">PGLA_24010</name>
</gene>
<evidence type="ECO:0000259" key="6">
    <source>
        <dbReference type="SMART" id="SM00859"/>
    </source>
</evidence>
<dbReference type="GO" id="GO:0070401">
    <property type="term" value="F:NADP+ binding"/>
    <property type="evidence" value="ECO:0007669"/>
    <property type="project" value="InterPro"/>
</dbReference>
<keyword evidence="5" id="KW-0963">Cytoplasm</keyword>
<dbReference type="GO" id="GO:0006526">
    <property type="term" value="P:L-arginine biosynthetic process"/>
    <property type="evidence" value="ECO:0007669"/>
    <property type="project" value="UniProtKB-UniRule"/>
</dbReference>
<comment type="pathway">
    <text evidence="5">Amino-acid biosynthesis; L-arginine biosynthesis; N(2)-acetyl-L-ornithine from L-glutamate: step 3/4.</text>
</comment>
<dbReference type="UniPathway" id="UPA00068">
    <property type="reaction ID" value="UER00108"/>
</dbReference>
<dbReference type="Pfam" id="PF01118">
    <property type="entry name" value="Semialdhyde_dh"/>
    <property type="match status" value="1"/>
</dbReference>
<dbReference type="EMBL" id="LVJH01000070">
    <property type="protein sequence ID" value="OAB33971.1"/>
    <property type="molecule type" value="Genomic_DNA"/>
</dbReference>
<keyword evidence="8" id="KW-1185">Reference proteome</keyword>
<comment type="subcellular location">
    <subcellularLocation>
        <location evidence="5">Cytoplasm</location>
    </subcellularLocation>
</comment>